<dbReference type="AlphaFoldDB" id="A0A9P0JHJ0"/>
<dbReference type="EMBL" id="CAKOFQ010006653">
    <property type="protein sequence ID" value="CAH1954266.1"/>
    <property type="molecule type" value="Genomic_DNA"/>
</dbReference>
<accession>A0A9P0JHJ0</accession>
<sequence length="41" mass="5097">MYYYIYVNVHFTVNYCIICWGNCTKIQRNIVNSKKYLENHF</sequence>
<name>A0A9P0JHJ0_ACAOB</name>
<protein>
    <submittedName>
        <fullName evidence="1">Uncharacterized protein</fullName>
    </submittedName>
</protein>
<proteinExistence type="predicted"/>
<gene>
    <name evidence="1" type="ORF">ACAOBT_LOCUS455</name>
</gene>
<keyword evidence="2" id="KW-1185">Reference proteome</keyword>
<reference evidence="1" key="1">
    <citation type="submission" date="2022-03" db="EMBL/GenBank/DDBJ databases">
        <authorList>
            <person name="Sayadi A."/>
        </authorList>
    </citation>
    <scope>NUCLEOTIDE SEQUENCE</scope>
</reference>
<organism evidence="1 2">
    <name type="scientific">Acanthoscelides obtectus</name>
    <name type="common">Bean weevil</name>
    <name type="synonym">Bruchus obtectus</name>
    <dbReference type="NCBI Taxonomy" id="200917"/>
    <lineage>
        <taxon>Eukaryota</taxon>
        <taxon>Metazoa</taxon>
        <taxon>Ecdysozoa</taxon>
        <taxon>Arthropoda</taxon>
        <taxon>Hexapoda</taxon>
        <taxon>Insecta</taxon>
        <taxon>Pterygota</taxon>
        <taxon>Neoptera</taxon>
        <taxon>Endopterygota</taxon>
        <taxon>Coleoptera</taxon>
        <taxon>Polyphaga</taxon>
        <taxon>Cucujiformia</taxon>
        <taxon>Chrysomeloidea</taxon>
        <taxon>Chrysomelidae</taxon>
        <taxon>Bruchinae</taxon>
        <taxon>Bruchini</taxon>
        <taxon>Acanthoscelides</taxon>
    </lineage>
</organism>
<evidence type="ECO:0000313" key="1">
    <source>
        <dbReference type="EMBL" id="CAH1954266.1"/>
    </source>
</evidence>
<dbReference type="Proteomes" id="UP001152888">
    <property type="component" value="Unassembled WGS sequence"/>
</dbReference>
<evidence type="ECO:0000313" key="2">
    <source>
        <dbReference type="Proteomes" id="UP001152888"/>
    </source>
</evidence>
<comment type="caution">
    <text evidence="1">The sequence shown here is derived from an EMBL/GenBank/DDBJ whole genome shotgun (WGS) entry which is preliminary data.</text>
</comment>